<evidence type="ECO:0000313" key="3">
    <source>
        <dbReference type="EMBL" id="KAE8974463.1"/>
    </source>
</evidence>
<evidence type="ECO:0000313" key="9">
    <source>
        <dbReference type="Proteomes" id="UP000429523"/>
    </source>
</evidence>
<accession>A0A6A3DGA8</accession>
<dbReference type="EMBL" id="QXFZ01005324">
    <property type="protein sequence ID" value="KAE9061258.1"/>
    <property type="molecule type" value="Genomic_DNA"/>
</dbReference>
<evidence type="ECO:0000313" key="2">
    <source>
        <dbReference type="EMBL" id="KAE8920822.1"/>
    </source>
</evidence>
<feature type="chain" id="PRO_5036163478" evidence="1">
    <location>
        <begin position="22"/>
        <end position="96"/>
    </location>
</feature>
<dbReference type="EMBL" id="QXGB01006070">
    <property type="protein sequence ID" value="KAE9161576.1"/>
    <property type="molecule type" value="Genomic_DNA"/>
</dbReference>
<evidence type="ECO:0000256" key="1">
    <source>
        <dbReference type="SAM" id="SignalP"/>
    </source>
</evidence>
<organism evidence="2 9">
    <name type="scientific">Phytophthora fragariae</name>
    <dbReference type="NCBI Taxonomy" id="53985"/>
    <lineage>
        <taxon>Eukaryota</taxon>
        <taxon>Sar</taxon>
        <taxon>Stramenopiles</taxon>
        <taxon>Oomycota</taxon>
        <taxon>Peronosporomycetes</taxon>
        <taxon>Peronosporales</taxon>
        <taxon>Peronosporaceae</taxon>
        <taxon>Phytophthora</taxon>
    </lineage>
</organism>
<evidence type="ECO:0000313" key="13">
    <source>
        <dbReference type="Proteomes" id="UP000460718"/>
    </source>
</evidence>
<evidence type="ECO:0000313" key="4">
    <source>
        <dbReference type="EMBL" id="KAE9058878.1"/>
    </source>
</evidence>
<dbReference type="EMBL" id="QXGF01003800">
    <property type="protein sequence ID" value="KAE8920822.1"/>
    <property type="molecule type" value="Genomic_DNA"/>
</dbReference>
<dbReference type="EMBL" id="QXGE01006470">
    <property type="protein sequence ID" value="KAE9265151.1"/>
    <property type="molecule type" value="Genomic_DNA"/>
</dbReference>
<feature type="signal peptide" evidence="1">
    <location>
        <begin position="1"/>
        <end position="21"/>
    </location>
</feature>
<gene>
    <name evidence="8" type="ORF">PF001_g31013</name>
    <name evidence="7" type="ORF">PF004_g24553</name>
    <name evidence="6" type="ORF">PF005_g31191</name>
    <name evidence="5" type="ORF">PF007_g30322</name>
    <name evidence="2" type="ORF">PF009_g28889</name>
    <name evidence="4" type="ORF">PF010_g30841</name>
    <name evidence="3" type="ORF">PF011_g24854</name>
</gene>
<dbReference type="Proteomes" id="UP000460718">
    <property type="component" value="Unassembled WGS sequence"/>
</dbReference>
<sequence length="96" mass="10493">MHTSWEQKWCMNLLQLVHVLSLEYSKEQTAQLVLSLSPSFSDDTQSSVAASAPRSTFITTATASPAWASSSTMVHVWLTTPIVLLYSSTSACSPKK</sequence>
<evidence type="ECO:0000313" key="15">
    <source>
        <dbReference type="Proteomes" id="UP000488956"/>
    </source>
</evidence>
<dbReference type="EMBL" id="QXFW01002906">
    <property type="protein sequence ID" value="KAE8974463.1"/>
    <property type="molecule type" value="Genomic_DNA"/>
</dbReference>
<evidence type="ECO:0000313" key="12">
    <source>
        <dbReference type="Proteomes" id="UP000441208"/>
    </source>
</evidence>
<dbReference type="Proteomes" id="UP000488956">
    <property type="component" value="Unassembled WGS sequence"/>
</dbReference>
<dbReference type="Proteomes" id="UP000433483">
    <property type="component" value="Unassembled WGS sequence"/>
</dbReference>
<evidence type="ECO:0000313" key="7">
    <source>
        <dbReference type="EMBL" id="KAE9181403.1"/>
    </source>
</evidence>
<dbReference type="AlphaFoldDB" id="A0A6A3DGA8"/>
<proteinExistence type="predicted"/>
<evidence type="ECO:0000313" key="11">
    <source>
        <dbReference type="Proteomes" id="UP000437068"/>
    </source>
</evidence>
<evidence type="ECO:0000313" key="5">
    <source>
        <dbReference type="EMBL" id="KAE9061258.1"/>
    </source>
</evidence>
<evidence type="ECO:0000313" key="14">
    <source>
        <dbReference type="Proteomes" id="UP000476176"/>
    </source>
</evidence>
<dbReference type="Proteomes" id="UP000429523">
    <property type="component" value="Unassembled WGS sequence"/>
</dbReference>
<dbReference type="Proteomes" id="UP000437068">
    <property type="component" value="Unassembled WGS sequence"/>
</dbReference>
<reference evidence="9 10" key="1">
    <citation type="submission" date="2018-08" db="EMBL/GenBank/DDBJ databases">
        <title>Genomic investigation of the strawberry pathogen Phytophthora fragariae indicates pathogenicity is determined by transcriptional variation in three key races.</title>
        <authorList>
            <person name="Adams T.M."/>
            <person name="Armitage A.D."/>
            <person name="Sobczyk M.K."/>
            <person name="Bates H.J."/>
            <person name="Dunwell J.M."/>
            <person name="Nellist C.F."/>
            <person name="Harrison R.J."/>
        </authorList>
    </citation>
    <scope>NUCLEOTIDE SEQUENCE [LARGE SCALE GENOMIC DNA]</scope>
    <source>
        <strain evidence="8 11">A4</strain>
        <strain evidence="7 14">BC-23</strain>
        <strain evidence="6 10">NOV-27</strain>
        <strain evidence="5 12">NOV-71</strain>
        <strain evidence="2 9">NOV-9</strain>
        <strain evidence="4 15">ONT-3</strain>
        <strain evidence="3 13">SCRP245</strain>
    </source>
</reference>
<dbReference type="Proteomes" id="UP000476176">
    <property type="component" value="Unassembled WGS sequence"/>
</dbReference>
<evidence type="ECO:0000313" key="6">
    <source>
        <dbReference type="EMBL" id="KAE9161576.1"/>
    </source>
</evidence>
<comment type="caution">
    <text evidence="2">The sequence shown here is derived from an EMBL/GenBank/DDBJ whole genome shotgun (WGS) entry which is preliminary data.</text>
</comment>
<evidence type="ECO:0000313" key="8">
    <source>
        <dbReference type="EMBL" id="KAE9265151.1"/>
    </source>
</evidence>
<dbReference type="EMBL" id="QXFX01006270">
    <property type="protein sequence ID" value="KAE9058878.1"/>
    <property type="molecule type" value="Genomic_DNA"/>
</dbReference>
<dbReference type="EMBL" id="QXGC01002825">
    <property type="protein sequence ID" value="KAE9181403.1"/>
    <property type="molecule type" value="Genomic_DNA"/>
</dbReference>
<protein>
    <submittedName>
        <fullName evidence="2">Uncharacterized protein</fullName>
    </submittedName>
</protein>
<name>A0A6A3DGA8_9STRA</name>
<keyword evidence="10" id="KW-1185">Reference proteome</keyword>
<dbReference type="Proteomes" id="UP000441208">
    <property type="component" value="Unassembled WGS sequence"/>
</dbReference>
<evidence type="ECO:0000313" key="10">
    <source>
        <dbReference type="Proteomes" id="UP000433483"/>
    </source>
</evidence>
<keyword evidence="1" id="KW-0732">Signal</keyword>